<dbReference type="Pfam" id="PF13018">
    <property type="entry name" value="ESPR"/>
    <property type="match status" value="1"/>
</dbReference>
<evidence type="ECO:0000313" key="17">
    <source>
        <dbReference type="Proteomes" id="UP001304467"/>
    </source>
</evidence>
<comment type="subcellular location">
    <subcellularLocation>
        <location evidence="2">Cell outer membrane</location>
    </subcellularLocation>
    <subcellularLocation>
        <location evidence="1">Cell surface</location>
    </subcellularLocation>
</comment>
<dbReference type="RefSeq" id="WP_059576319.1">
    <property type="nucleotide sequence ID" value="NZ_JAWRKY010000014.1"/>
</dbReference>
<feature type="domain" description="Trimeric autotransporter adhesin YadA-like head" evidence="13">
    <location>
        <begin position="446"/>
        <end position="472"/>
    </location>
</feature>
<dbReference type="SUPFAM" id="SSF54523">
    <property type="entry name" value="Pili subunits"/>
    <property type="match status" value="1"/>
</dbReference>
<organism evidence="16 17">
    <name type="scientific">Burkholderia anthinoferrum</name>
    <dbReference type="NCBI Taxonomy" id="3090833"/>
    <lineage>
        <taxon>Bacteria</taxon>
        <taxon>Pseudomonadati</taxon>
        <taxon>Pseudomonadota</taxon>
        <taxon>Betaproteobacteria</taxon>
        <taxon>Burkholderiales</taxon>
        <taxon>Burkholderiaceae</taxon>
        <taxon>Burkholderia</taxon>
    </lineage>
</organism>
<feature type="domain" description="Trimeric autotransporter adhesin YadA-like C-terminal membrane anchor" evidence="12">
    <location>
        <begin position="1151"/>
        <end position="1209"/>
    </location>
</feature>
<dbReference type="CDD" id="cd12820">
    <property type="entry name" value="LbR_YadA-like"/>
    <property type="match status" value="2"/>
</dbReference>
<protein>
    <submittedName>
        <fullName evidence="16">YadA-like family protein</fullName>
    </submittedName>
</protein>
<feature type="domain" description="Trimeric autotransporter adhesin YadA-like head" evidence="13">
    <location>
        <begin position="316"/>
        <end position="342"/>
    </location>
</feature>
<evidence type="ECO:0000313" key="16">
    <source>
        <dbReference type="EMBL" id="MEB2582155.1"/>
    </source>
</evidence>
<feature type="domain" description="Trimeric autotransporter adhesin YadA-like stalk" evidence="14">
    <location>
        <begin position="618"/>
        <end position="661"/>
    </location>
</feature>
<evidence type="ECO:0000259" key="13">
    <source>
        <dbReference type="Pfam" id="PF05658"/>
    </source>
</evidence>
<dbReference type="Gene3D" id="3.30.1300.30">
    <property type="entry name" value="GSPII I/J protein-like"/>
    <property type="match status" value="1"/>
</dbReference>
<evidence type="ECO:0000259" key="15">
    <source>
        <dbReference type="Pfam" id="PF13018"/>
    </source>
</evidence>
<feature type="domain" description="Trimeric autotransporter adhesin YadA-like head" evidence="13">
    <location>
        <begin position="123"/>
        <end position="148"/>
    </location>
</feature>
<feature type="domain" description="Trimeric autotransporter adhesin YadA-like head" evidence="13">
    <location>
        <begin position="289"/>
        <end position="312"/>
    </location>
</feature>
<dbReference type="InterPro" id="IPR008635">
    <property type="entry name" value="Coiled_stalk_dom"/>
</dbReference>
<dbReference type="InterPro" id="IPR008640">
    <property type="entry name" value="Adhesin_Head_dom"/>
</dbReference>
<evidence type="ECO:0000256" key="5">
    <source>
        <dbReference type="ARBA" id="ARBA00022452"/>
    </source>
</evidence>
<name>A0ABU5WT02_9BURK</name>
<keyword evidence="17" id="KW-1185">Reference proteome</keyword>
<feature type="domain" description="Trimeric autotransporter adhesin YadA-like head" evidence="13">
    <location>
        <begin position="1055"/>
        <end position="1081"/>
    </location>
</feature>
<dbReference type="Pfam" id="PF05658">
    <property type="entry name" value="YadA_head"/>
    <property type="match status" value="10"/>
</dbReference>
<evidence type="ECO:0000256" key="7">
    <source>
        <dbReference type="ARBA" id="ARBA00022729"/>
    </source>
</evidence>
<comment type="caution">
    <text evidence="16">The sequence shown here is derived from an EMBL/GenBank/DDBJ whole genome shotgun (WGS) entry which is preliminary data.</text>
</comment>
<feature type="domain" description="ESPR" evidence="15">
    <location>
        <begin position="1"/>
        <end position="47"/>
    </location>
</feature>
<proteinExistence type="inferred from homology"/>
<feature type="domain" description="Trimeric autotransporter adhesin YadA-like stalk" evidence="14">
    <location>
        <begin position="360"/>
        <end position="395"/>
    </location>
</feature>
<feature type="domain" description="Trimeric autotransporter adhesin YadA-like head" evidence="13">
    <location>
        <begin position="260"/>
        <end position="284"/>
    </location>
</feature>
<feature type="domain" description="Trimeric autotransporter adhesin YadA-like head" evidence="13">
    <location>
        <begin position="192"/>
        <end position="214"/>
    </location>
</feature>
<dbReference type="Proteomes" id="UP001304467">
    <property type="component" value="Unassembled WGS sequence"/>
</dbReference>
<feature type="compositionally biased region" description="Low complexity" evidence="11">
    <location>
        <begin position="1031"/>
        <end position="1053"/>
    </location>
</feature>
<feature type="domain" description="Trimeric autotransporter adhesin YadA-like stalk" evidence="14">
    <location>
        <begin position="937"/>
        <end position="965"/>
    </location>
</feature>
<keyword evidence="4" id="KW-0813">Transport</keyword>
<gene>
    <name evidence="16" type="ORF">SB593_24745</name>
</gene>
<feature type="compositionally biased region" description="Low complexity" evidence="11">
    <location>
        <begin position="1004"/>
        <end position="1015"/>
    </location>
</feature>
<feature type="region of interest" description="Disordered" evidence="11">
    <location>
        <begin position="975"/>
        <end position="1070"/>
    </location>
</feature>
<evidence type="ECO:0000256" key="3">
    <source>
        <dbReference type="ARBA" id="ARBA00005848"/>
    </source>
</evidence>
<dbReference type="Pfam" id="PF03895">
    <property type="entry name" value="YadA_anchor"/>
    <property type="match status" value="1"/>
</dbReference>
<evidence type="ECO:0000256" key="8">
    <source>
        <dbReference type="ARBA" id="ARBA00022927"/>
    </source>
</evidence>
<keyword evidence="6" id="KW-0812">Transmembrane</keyword>
<dbReference type="Pfam" id="PF05662">
    <property type="entry name" value="YadA_stalk"/>
    <property type="match status" value="7"/>
</dbReference>
<evidence type="ECO:0000256" key="11">
    <source>
        <dbReference type="SAM" id="MobiDB-lite"/>
    </source>
</evidence>
<evidence type="ECO:0000259" key="12">
    <source>
        <dbReference type="Pfam" id="PF03895"/>
    </source>
</evidence>
<dbReference type="InterPro" id="IPR011049">
    <property type="entry name" value="Serralysin-like_metalloprot_C"/>
</dbReference>
<dbReference type="InterPro" id="IPR024973">
    <property type="entry name" value="ESPR"/>
</dbReference>
<dbReference type="EMBL" id="JAWRLE010000046">
    <property type="protein sequence ID" value="MEB2582155.1"/>
    <property type="molecule type" value="Genomic_DNA"/>
</dbReference>
<evidence type="ECO:0000259" key="14">
    <source>
        <dbReference type="Pfam" id="PF05662"/>
    </source>
</evidence>
<evidence type="ECO:0000256" key="9">
    <source>
        <dbReference type="ARBA" id="ARBA00023136"/>
    </source>
</evidence>
<keyword evidence="9" id="KW-0472">Membrane</keyword>
<keyword evidence="10" id="KW-0998">Cell outer membrane</keyword>
<feature type="domain" description="Trimeric autotransporter adhesin YadA-like stalk" evidence="14">
    <location>
        <begin position="753"/>
        <end position="796"/>
    </location>
</feature>
<dbReference type="Gene3D" id="2.150.10.10">
    <property type="entry name" value="Serralysin-like metalloprotease, C-terminal"/>
    <property type="match status" value="8"/>
</dbReference>
<evidence type="ECO:0000256" key="6">
    <source>
        <dbReference type="ARBA" id="ARBA00022692"/>
    </source>
</evidence>
<keyword evidence="5" id="KW-1134">Transmembrane beta strand</keyword>
<reference evidence="16 17" key="1">
    <citation type="journal article" date="2023" name="Front. Microbiol.">
        <title>Genomic analyses of Burkholderia respiratory isolates indicates two evolutionarily distinct B. anthina clades.</title>
        <authorList>
            <person name="Pham A."/>
            <person name="Volmer J.G."/>
            <person name="Chambers D.C."/>
            <person name="Smith D.J."/>
            <person name="Reid D.W."/>
            <person name="Burr L."/>
            <person name="Wells T.J."/>
        </authorList>
    </citation>
    <scope>NUCLEOTIDE SEQUENCE [LARGE SCALE GENOMIC DNA]</scope>
    <source>
        <strain evidence="16 17">BCCIQ07A</strain>
    </source>
</reference>
<feature type="domain" description="Trimeric autotransporter adhesin YadA-like head" evidence="13">
    <location>
        <begin position="418"/>
        <end position="443"/>
    </location>
</feature>
<accession>A0ABU5WT02</accession>
<feature type="compositionally biased region" description="Polar residues" evidence="11">
    <location>
        <begin position="1054"/>
        <end position="1070"/>
    </location>
</feature>
<evidence type="ECO:0000256" key="1">
    <source>
        <dbReference type="ARBA" id="ARBA00004241"/>
    </source>
</evidence>
<feature type="domain" description="Trimeric autotransporter adhesin YadA-like stalk" evidence="14">
    <location>
        <begin position="504"/>
        <end position="535"/>
    </location>
</feature>
<dbReference type="SUPFAM" id="SSF101967">
    <property type="entry name" value="Adhesin YadA, collagen-binding domain"/>
    <property type="match status" value="4"/>
</dbReference>
<evidence type="ECO:0000256" key="2">
    <source>
        <dbReference type="ARBA" id="ARBA00004442"/>
    </source>
</evidence>
<sequence>MNKTYRNIWNTATGTWTAVAETARSRSKGSARAARQAVAVLALGSASIGGAFAADACTTEDGKGGSLDAAGVCKVTASRTIGTDAIGTTATLTDDYIKVNSTGPVAAATGANAVAMGQSVTSSGSSSVAIGSGTSADGLHSMALGASSRVVGNSNLAVGDGATVSTLTAPPTNAIAIGTRANVSDAGVTGATGSIAIGNSASAGGTGSIVIGTSTRHSGSGATVVGANASAMGGGSGVAIGNSSAAAGAGSVATGPNATATGTGSVAIGSQAATTNNNSVAIGNTASGSAINTTAIGGNARATGDNATVLGQSGAASGLGAVGIGFRANAQGDRSVALGMDSVADRDNTVSVGSATQQRQITNVAAGTAGTDAVNVEQMNAAITAADKYVDIRTGTYAADVAASAGDSATAVGANASATGQSAVALGGNTTASAANAVAIGTLSRATGNNAVAVGVGAAATGANTSVLGRGALASGNNSVALGTWSLADRDNSVSVGSSGLERQITNVAAGTQATDAVNVSQLQPVVTALGGGATINPTTGAVTGPRYTLANGGTQTTVGGALGALDGNITTINTRLDGLSNGTVGLVQQAGPGANITVGASTDGAAVDFTGTAGARKLTGVEAGAVTATSKDAVNGSQLHGVSSSVASAIGGGSTVNADGSISAPSFTLGDGSGGTTTVTSVGGAITNLDGRVTTNEGNIARNTGDIADLASQIGSGTVGLVQQAGAGANITVGANTDGAAVDFTGTAGARKLTGVDAGAVTAASKDAVNGSQLHGVSDSVASAIGGGSTVNADGSISAPSFTVGDGSGGTTTVHSVGDAVTNLDGRVTVNEGAVASLADQIGNGTVGLVQQAGPGANITVGANTDGAAVSFIGTAGARKLSGVANGVNDDDAVTIAQLRATGLIDYTGKEIAAVTYDDISLGSVTFGGSSGTKLLNVAPGLIAAGSMEAVNGGQLHDLQERFAQEYARLDGRVGDLETGGGSGGGGGGGNDNVGRGTGGDGSLVVGDGSVASGENSTAVGQGAVASGDNGSAFGQGSAASGSNSSAIGQGSVASGSDSTAIGQGSKATGNGSVAIGAGSVADRDNSVSVGSAGHERQITNVADGTAPTDAVNVRQLDQRFGETNRMINDVAKNAYAGVAAAMAMPNLTPSQPGKTVVAAGAANYKSGSAIAAGATYRTRDGKWLMNGAVSVTSTGDAGVRAQVGYEF</sequence>
<feature type="compositionally biased region" description="Gly residues" evidence="11">
    <location>
        <begin position="979"/>
        <end position="1003"/>
    </location>
</feature>
<keyword evidence="7" id="KW-0732">Signal</keyword>
<comment type="similarity">
    <text evidence="3">Belongs to the autotransporter-2 (AT-2) (TC 1.B.40) family.</text>
</comment>
<keyword evidence="8" id="KW-0653">Protein transport</keyword>
<dbReference type="InterPro" id="IPR045584">
    <property type="entry name" value="Pilin-like"/>
</dbReference>
<evidence type="ECO:0000256" key="4">
    <source>
        <dbReference type="ARBA" id="ARBA00022448"/>
    </source>
</evidence>
<feature type="domain" description="Trimeric autotransporter adhesin YadA-like stalk" evidence="14">
    <location>
        <begin position="881"/>
        <end position="903"/>
    </location>
</feature>
<dbReference type="InterPro" id="IPR005594">
    <property type="entry name" value="YadA_C"/>
</dbReference>
<feature type="domain" description="Trimeric autotransporter adhesin YadA-like stalk" evidence="14">
    <location>
        <begin position="1099"/>
        <end position="1129"/>
    </location>
</feature>
<feature type="domain" description="Trimeric autotransporter adhesin YadA-like head" evidence="13">
    <location>
        <begin position="474"/>
        <end position="498"/>
    </location>
</feature>
<evidence type="ECO:0000256" key="10">
    <source>
        <dbReference type="ARBA" id="ARBA00023237"/>
    </source>
</evidence>
<feature type="domain" description="Trimeric autotransporter adhesin YadA-like head" evidence="13">
    <location>
        <begin position="1013"/>
        <end position="1039"/>
    </location>
</feature>